<gene>
    <name evidence="1" type="ORF">PDESU_03137</name>
</gene>
<dbReference type="AlphaFoldDB" id="A0A6C2U4Y8"/>
<proteinExistence type="predicted"/>
<keyword evidence="2" id="KW-1185">Reference proteome</keyword>
<dbReference type="EMBL" id="CAAHFG010000001">
    <property type="protein sequence ID" value="VGO14574.1"/>
    <property type="molecule type" value="Genomic_DNA"/>
</dbReference>
<name>A0A6C2U4Y8_PONDE</name>
<reference evidence="1 2" key="1">
    <citation type="submission" date="2019-04" db="EMBL/GenBank/DDBJ databases">
        <authorList>
            <person name="Van Vliet M D."/>
        </authorList>
    </citation>
    <scope>NUCLEOTIDE SEQUENCE [LARGE SCALE GENOMIC DNA]</scope>
    <source>
        <strain evidence="1 2">F1</strain>
    </source>
</reference>
<accession>A0A6C2U4Y8</accession>
<organism evidence="1 2">
    <name type="scientific">Pontiella desulfatans</name>
    <dbReference type="NCBI Taxonomy" id="2750659"/>
    <lineage>
        <taxon>Bacteria</taxon>
        <taxon>Pseudomonadati</taxon>
        <taxon>Kiritimatiellota</taxon>
        <taxon>Kiritimatiellia</taxon>
        <taxon>Kiritimatiellales</taxon>
        <taxon>Pontiellaceae</taxon>
        <taxon>Pontiella</taxon>
    </lineage>
</organism>
<dbReference type="PROSITE" id="PS51257">
    <property type="entry name" value="PROKAR_LIPOPROTEIN"/>
    <property type="match status" value="1"/>
</dbReference>
<protein>
    <submittedName>
        <fullName evidence="1">Uncharacterized protein</fullName>
    </submittedName>
</protein>
<sequence length="65" mass="7094">MEMKTWKKHIGIVLLIVLGCGQAQSKANHPAQRDATHQTQQTGLELSSGALYFSSTITPDEANKL</sequence>
<evidence type="ECO:0000313" key="1">
    <source>
        <dbReference type="EMBL" id="VGO14574.1"/>
    </source>
</evidence>
<dbReference type="Proteomes" id="UP000366872">
    <property type="component" value="Unassembled WGS sequence"/>
</dbReference>
<evidence type="ECO:0000313" key="2">
    <source>
        <dbReference type="Proteomes" id="UP000366872"/>
    </source>
</evidence>